<gene>
    <name evidence="1" type="ORF">HERI1096_LOCUS38750</name>
</gene>
<name>A0A7S3FIK7_9EUKA</name>
<evidence type="ECO:0000313" key="1">
    <source>
        <dbReference type="EMBL" id="CAE0151068.1"/>
    </source>
</evidence>
<proteinExistence type="predicted"/>
<reference evidence="1" key="1">
    <citation type="submission" date="2021-01" db="EMBL/GenBank/DDBJ databases">
        <authorList>
            <person name="Corre E."/>
            <person name="Pelletier E."/>
            <person name="Niang G."/>
            <person name="Scheremetjew M."/>
            <person name="Finn R."/>
            <person name="Kale V."/>
            <person name="Holt S."/>
            <person name="Cochrane G."/>
            <person name="Meng A."/>
            <person name="Brown T."/>
            <person name="Cohen L."/>
        </authorList>
    </citation>
    <scope>NUCLEOTIDE SEQUENCE</scope>
    <source>
        <strain evidence="1">CCMP281</strain>
    </source>
</reference>
<dbReference type="EMBL" id="HBHX01070185">
    <property type="protein sequence ID" value="CAE0151068.1"/>
    <property type="molecule type" value="Transcribed_RNA"/>
</dbReference>
<protein>
    <submittedName>
        <fullName evidence="1">Uncharacterized protein</fullName>
    </submittedName>
</protein>
<dbReference type="AlphaFoldDB" id="A0A7S3FIK7"/>
<organism evidence="1">
    <name type="scientific">Haptolina ericina</name>
    <dbReference type="NCBI Taxonomy" id="156174"/>
    <lineage>
        <taxon>Eukaryota</taxon>
        <taxon>Haptista</taxon>
        <taxon>Haptophyta</taxon>
        <taxon>Prymnesiophyceae</taxon>
        <taxon>Prymnesiales</taxon>
        <taxon>Prymnesiaceae</taxon>
        <taxon>Haptolina</taxon>
    </lineage>
</organism>
<sequence length="142" mass="14820">MAEAAQRPASHAFGVLPVRWRGGVARRVLDRPEEEVVGLTIQSQLVQSVEAAARSKPSYSQRKGSGALALRVRILDAATQIALAEVSAPARQTDDPAAVVVPAPRSAEARAPARKQGHGAESKAVACVVDSVGSHDAVGKRD</sequence>
<accession>A0A7S3FIK7</accession>